<dbReference type="EMBL" id="CAXIEN010000319">
    <property type="protein sequence ID" value="CAL1293073.1"/>
    <property type="molecule type" value="Genomic_DNA"/>
</dbReference>
<gene>
    <name evidence="1" type="ORF">LARSCL_LOCUS17996</name>
</gene>
<protein>
    <submittedName>
        <fullName evidence="1">Uncharacterized protein</fullName>
    </submittedName>
</protein>
<name>A0AAV2BCV8_9ARAC</name>
<evidence type="ECO:0000313" key="1">
    <source>
        <dbReference type="EMBL" id="CAL1293073.1"/>
    </source>
</evidence>
<organism evidence="1 2">
    <name type="scientific">Larinioides sclopetarius</name>
    <dbReference type="NCBI Taxonomy" id="280406"/>
    <lineage>
        <taxon>Eukaryota</taxon>
        <taxon>Metazoa</taxon>
        <taxon>Ecdysozoa</taxon>
        <taxon>Arthropoda</taxon>
        <taxon>Chelicerata</taxon>
        <taxon>Arachnida</taxon>
        <taxon>Araneae</taxon>
        <taxon>Araneomorphae</taxon>
        <taxon>Entelegynae</taxon>
        <taxon>Araneoidea</taxon>
        <taxon>Araneidae</taxon>
        <taxon>Larinioides</taxon>
    </lineage>
</organism>
<comment type="caution">
    <text evidence="1">The sequence shown here is derived from an EMBL/GenBank/DDBJ whole genome shotgun (WGS) entry which is preliminary data.</text>
</comment>
<dbReference type="Proteomes" id="UP001497382">
    <property type="component" value="Unassembled WGS sequence"/>
</dbReference>
<keyword evidence="2" id="KW-1185">Reference proteome</keyword>
<evidence type="ECO:0000313" key="2">
    <source>
        <dbReference type="Proteomes" id="UP001497382"/>
    </source>
</evidence>
<accession>A0AAV2BCV8</accession>
<sequence length="68" mass="7527">MIKTKQATLFSLKSWKNVAAESIQKYKDILANHDQTESEILKALVSLKKKNLSKDVILSAGLGIQKIG</sequence>
<reference evidence="1 2" key="1">
    <citation type="submission" date="2024-04" db="EMBL/GenBank/DDBJ databases">
        <authorList>
            <person name="Rising A."/>
            <person name="Reimegard J."/>
            <person name="Sonavane S."/>
            <person name="Akerstrom W."/>
            <person name="Nylinder S."/>
            <person name="Hedman E."/>
            <person name="Kallberg Y."/>
        </authorList>
    </citation>
    <scope>NUCLEOTIDE SEQUENCE [LARGE SCALE GENOMIC DNA]</scope>
</reference>
<dbReference type="AlphaFoldDB" id="A0AAV2BCV8"/>
<proteinExistence type="predicted"/>